<comment type="caution">
    <text evidence="1">The sequence shown here is derived from an EMBL/GenBank/DDBJ whole genome shotgun (WGS) entry which is preliminary data.</text>
</comment>
<gene>
    <name evidence="1" type="ORF">AK812_SmicGene8105</name>
</gene>
<dbReference type="OrthoDB" id="25131at2759"/>
<sequence>MVHVGAARCVKRTSRLWSSLLVASVLAIYAGSGRLRAFVGGPKPGRVQRHAHVSMPALASPEASAASEFDRALLLELRALKELDPDAMSLRQRIMELRNEERQSKLAEDLLKKVRSEIEEMEVPMLSPLRRETPTHGGDQDLTGAQLKRLAMQLYTKDAMPLVQEHVLGIIGPWDHLVRDYELQLSVFQVSQVYSMSANFGYALRQAELRYGLEKATGDAKFIAVWLYVGSGVEGRLHKP</sequence>
<dbReference type="EMBL" id="LSRX01000118">
    <property type="protein sequence ID" value="OLQ08403.1"/>
    <property type="molecule type" value="Genomic_DNA"/>
</dbReference>
<reference evidence="1 2" key="1">
    <citation type="submission" date="2016-02" db="EMBL/GenBank/DDBJ databases">
        <title>Genome analysis of coral dinoflagellate symbionts highlights evolutionary adaptations to a symbiotic lifestyle.</title>
        <authorList>
            <person name="Aranda M."/>
            <person name="Li Y."/>
            <person name="Liew Y.J."/>
            <person name="Baumgarten S."/>
            <person name="Simakov O."/>
            <person name="Wilson M."/>
            <person name="Piel J."/>
            <person name="Ashoor H."/>
            <person name="Bougouffa S."/>
            <person name="Bajic V.B."/>
            <person name="Ryu T."/>
            <person name="Ravasi T."/>
            <person name="Bayer T."/>
            <person name="Micklem G."/>
            <person name="Kim H."/>
            <person name="Bhak J."/>
            <person name="Lajeunesse T.C."/>
            <person name="Voolstra C.R."/>
        </authorList>
    </citation>
    <scope>NUCLEOTIDE SEQUENCE [LARGE SCALE GENOMIC DNA]</scope>
    <source>
        <strain evidence="1 2">CCMP2467</strain>
    </source>
</reference>
<accession>A0A1Q9ELS2</accession>
<name>A0A1Q9ELS2_SYMMI</name>
<evidence type="ECO:0000313" key="2">
    <source>
        <dbReference type="Proteomes" id="UP000186817"/>
    </source>
</evidence>
<dbReference type="PANTHER" id="PTHR31808:SF4">
    <property type="entry name" value="LIGASE, PUTATIVE (DUF760)-RELATED"/>
    <property type="match status" value="1"/>
</dbReference>
<evidence type="ECO:0000313" key="1">
    <source>
        <dbReference type="EMBL" id="OLQ08403.1"/>
    </source>
</evidence>
<keyword evidence="2" id="KW-1185">Reference proteome</keyword>
<organism evidence="1 2">
    <name type="scientific">Symbiodinium microadriaticum</name>
    <name type="common">Dinoflagellate</name>
    <name type="synonym">Zooxanthella microadriatica</name>
    <dbReference type="NCBI Taxonomy" id="2951"/>
    <lineage>
        <taxon>Eukaryota</taxon>
        <taxon>Sar</taxon>
        <taxon>Alveolata</taxon>
        <taxon>Dinophyceae</taxon>
        <taxon>Suessiales</taxon>
        <taxon>Symbiodiniaceae</taxon>
        <taxon>Symbiodinium</taxon>
    </lineage>
</organism>
<dbReference type="Proteomes" id="UP000186817">
    <property type="component" value="Unassembled WGS sequence"/>
</dbReference>
<dbReference type="Pfam" id="PF05542">
    <property type="entry name" value="DUF760"/>
    <property type="match status" value="1"/>
</dbReference>
<dbReference type="InterPro" id="IPR038925">
    <property type="entry name" value="At3g17800-like"/>
</dbReference>
<protein>
    <submittedName>
        <fullName evidence="1">Uncharacterized protein</fullName>
    </submittedName>
</protein>
<dbReference type="AlphaFoldDB" id="A0A1Q9ELS2"/>
<dbReference type="PANTHER" id="PTHR31808">
    <property type="entry name" value="EXPRESSED PROTEIN"/>
    <property type="match status" value="1"/>
</dbReference>
<proteinExistence type="predicted"/>
<dbReference type="InterPro" id="IPR008479">
    <property type="entry name" value="DUF760"/>
</dbReference>